<keyword evidence="1" id="KW-0479">Metal-binding</keyword>
<gene>
    <name evidence="4" type="ORF">ACHAXA_002989</name>
</gene>
<dbReference type="InterPro" id="IPR004360">
    <property type="entry name" value="Glyas_Fos-R_dOase_dom"/>
</dbReference>
<sequence length="223" mass="24035">MTKMAMDTVVSIQAFFLLILLLLSASTKTTDAFAIVSVAARSSPQCTLTRMTSSSSSSSSPSLDVSSYMFGPTPNGTEDYIMQQTMIRVKDPKKSLDFYCNVLGFRLIHYSEMPRISRSGSSTFTSSAGRTYNTGNADGGVRGGFGHVGIAVPNVYETCERLRDLGVEFHKSPNSGGMRGLAFVRDPDGYLIEVLPRGEMIVEDVDCMGVTLEGGAGYVDNSK</sequence>
<dbReference type="InterPro" id="IPR029068">
    <property type="entry name" value="Glyas_Bleomycin-R_OHBP_Dase"/>
</dbReference>
<keyword evidence="5" id="KW-1185">Reference proteome</keyword>
<dbReference type="Proteomes" id="UP001530377">
    <property type="component" value="Unassembled WGS sequence"/>
</dbReference>
<dbReference type="CDD" id="cd07233">
    <property type="entry name" value="GlxI_Zn"/>
    <property type="match status" value="1"/>
</dbReference>
<evidence type="ECO:0000313" key="5">
    <source>
        <dbReference type="Proteomes" id="UP001530377"/>
    </source>
</evidence>
<name>A0ABD3SC79_9STRA</name>
<dbReference type="InterPro" id="IPR018146">
    <property type="entry name" value="Glyoxalase_1_CS"/>
</dbReference>
<dbReference type="AlphaFoldDB" id="A0ABD3SC79"/>
<reference evidence="4 5" key="1">
    <citation type="submission" date="2024-10" db="EMBL/GenBank/DDBJ databases">
        <title>Updated reference genomes for cyclostephanoid diatoms.</title>
        <authorList>
            <person name="Roberts W.R."/>
            <person name="Alverson A.J."/>
        </authorList>
    </citation>
    <scope>NUCLEOTIDE SEQUENCE [LARGE SCALE GENOMIC DNA]</scope>
    <source>
        <strain evidence="4 5">AJA228-03</strain>
    </source>
</reference>
<feature type="domain" description="VOC" evidence="3">
    <location>
        <begin position="81"/>
        <end position="197"/>
    </location>
</feature>
<dbReference type="PROSITE" id="PS00934">
    <property type="entry name" value="GLYOXALASE_I_1"/>
    <property type="match status" value="1"/>
</dbReference>
<dbReference type="Gene3D" id="3.10.180.10">
    <property type="entry name" value="2,3-Dihydroxybiphenyl 1,2-Dioxygenase, domain 1"/>
    <property type="match status" value="1"/>
</dbReference>
<keyword evidence="2" id="KW-0732">Signal</keyword>
<feature type="chain" id="PRO_5044811581" description="VOC domain-containing protein" evidence="2">
    <location>
        <begin position="33"/>
        <end position="223"/>
    </location>
</feature>
<dbReference type="InterPro" id="IPR037523">
    <property type="entry name" value="VOC_core"/>
</dbReference>
<dbReference type="PANTHER" id="PTHR10374">
    <property type="entry name" value="LACTOYLGLUTATHIONE LYASE GLYOXALASE I"/>
    <property type="match status" value="1"/>
</dbReference>
<dbReference type="EMBL" id="JALLPB020000077">
    <property type="protein sequence ID" value="KAL3822003.1"/>
    <property type="molecule type" value="Genomic_DNA"/>
</dbReference>
<protein>
    <recommendedName>
        <fullName evidence="3">VOC domain-containing protein</fullName>
    </recommendedName>
</protein>
<proteinExistence type="predicted"/>
<feature type="signal peptide" evidence="2">
    <location>
        <begin position="1"/>
        <end position="32"/>
    </location>
</feature>
<dbReference type="SUPFAM" id="SSF54593">
    <property type="entry name" value="Glyoxalase/Bleomycin resistance protein/Dihydroxybiphenyl dioxygenase"/>
    <property type="match status" value="1"/>
</dbReference>
<comment type="caution">
    <text evidence="4">The sequence shown here is derived from an EMBL/GenBank/DDBJ whole genome shotgun (WGS) entry which is preliminary data.</text>
</comment>
<dbReference type="PROSITE" id="PS51819">
    <property type="entry name" value="VOC"/>
    <property type="match status" value="1"/>
</dbReference>
<dbReference type="PANTHER" id="PTHR10374:SF30">
    <property type="entry name" value="LACTOYLGLUTATHIONE LYASE"/>
    <property type="match status" value="1"/>
</dbReference>
<dbReference type="GO" id="GO:0046872">
    <property type="term" value="F:metal ion binding"/>
    <property type="evidence" value="ECO:0007669"/>
    <property type="project" value="UniProtKB-KW"/>
</dbReference>
<evidence type="ECO:0000259" key="3">
    <source>
        <dbReference type="PROSITE" id="PS51819"/>
    </source>
</evidence>
<organism evidence="4 5">
    <name type="scientific">Cyclostephanos tholiformis</name>
    <dbReference type="NCBI Taxonomy" id="382380"/>
    <lineage>
        <taxon>Eukaryota</taxon>
        <taxon>Sar</taxon>
        <taxon>Stramenopiles</taxon>
        <taxon>Ochrophyta</taxon>
        <taxon>Bacillariophyta</taxon>
        <taxon>Coscinodiscophyceae</taxon>
        <taxon>Thalassiosirophycidae</taxon>
        <taxon>Stephanodiscales</taxon>
        <taxon>Stephanodiscaceae</taxon>
        <taxon>Cyclostephanos</taxon>
    </lineage>
</organism>
<accession>A0ABD3SC79</accession>
<evidence type="ECO:0000256" key="1">
    <source>
        <dbReference type="ARBA" id="ARBA00022723"/>
    </source>
</evidence>
<evidence type="ECO:0000256" key="2">
    <source>
        <dbReference type="SAM" id="SignalP"/>
    </source>
</evidence>
<evidence type="ECO:0000313" key="4">
    <source>
        <dbReference type="EMBL" id="KAL3822003.1"/>
    </source>
</evidence>
<dbReference type="Pfam" id="PF00903">
    <property type="entry name" value="Glyoxalase"/>
    <property type="match status" value="1"/>
</dbReference>